<keyword evidence="3 9" id="KW-0813">Transport</keyword>
<dbReference type="Pfam" id="PF00153">
    <property type="entry name" value="Mito_carr"/>
    <property type="match status" value="1"/>
</dbReference>
<dbReference type="GO" id="GO:0015217">
    <property type="term" value="F:ADP transmembrane transporter activity"/>
    <property type="evidence" value="ECO:0000318"/>
    <property type="project" value="GO_Central"/>
</dbReference>
<dbReference type="Gene3D" id="1.50.40.10">
    <property type="entry name" value="Mitochondrial carrier domain"/>
    <property type="match status" value="2"/>
</dbReference>
<dbReference type="EMBL" id="CM000640">
    <property type="protein sequence ID" value="EED93952.1"/>
    <property type="molecule type" value="Genomic_DNA"/>
</dbReference>
<accession>B8BYV2</accession>
<keyword evidence="5" id="KW-0677">Repeat</keyword>
<evidence type="ECO:0000256" key="3">
    <source>
        <dbReference type="ARBA" id="ARBA00022448"/>
    </source>
</evidence>
<protein>
    <submittedName>
        <fullName evidence="12">Uncharacterized protein</fullName>
    </submittedName>
</protein>
<dbReference type="PANTHER" id="PTHR45939">
    <property type="entry name" value="PEROXISOMAL MEMBRANE PROTEIN PMP34-RELATED"/>
    <property type="match status" value="1"/>
</dbReference>
<evidence type="ECO:0000256" key="5">
    <source>
        <dbReference type="ARBA" id="ARBA00022737"/>
    </source>
</evidence>
<dbReference type="PaxDb" id="35128-Thaps3814"/>
<evidence type="ECO:0000256" key="6">
    <source>
        <dbReference type="ARBA" id="ARBA00022989"/>
    </source>
</evidence>
<comment type="similarity">
    <text evidence="2 9">Belongs to the mitochondrial carrier (TC 2.A.29) family.</text>
</comment>
<feature type="compositionally biased region" description="Polar residues" evidence="10">
    <location>
        <begin position="46"/>
        <end position="60"/>
    </location>
</feature>
<keyword evidence="6 11" id="KW-1133">Transmembrane helix</keyword>
<comment type="subcellular location">
    <subcellularLocation>
        <location evidence="1">Membrane</location>
        <topology evidence="1">Multi-pass membrane protein</topology>
    </subcellularLocation>
</comment>
<evidence type="ECO:0000256" key="7">
    <source>
        <dbReference type="ARBA" id="ARBA00023136"/>
    </source>
</evidence>
<evidence type="ECO:0000256" key="1">
    <source>
        <dbReference type="ARBA" id="ARBA00004141"/>
    </source>
</evidence>
<dbReference type="KEGG" id="tps:THAPSDRAFT_3814"/>
<keyword evidence="4 8" id="KW-0812">Transmembrane</keyword>
<dbReference type="eggNOG" id="KOG0769">
    <property type="taxonomic scope" value="Eukaryota"/>
</dbReference>
<evidence type="ECO:0000313" key="12">
    <source>
        <dbReference type="EMBL" id="EED93952.1"/>
    </source>
</evidence>
<dbReference type="InterPro" id="IPR018108">
    <property type="entry name" value="MCP_transmembrane"/>
</dbReference>
<keyword evidence="7 8" id="KW-0472">Membrane</keyword>
<reference evidence="12 13" key="1">
    <citation type="journal article" date="2004" name="Science">
        <title>The genome of the diatom Thalassiosira pseudonana: ecology, evolution, and metabolism.</title>
        <authorList>
            <person name="Armbrust E.V."/>
            <person name="Berges J.A."/>
            <person name="Bowler C."/>
            <person name="Green B.R."/>
            <person name="Martinez D."/>
            <person name="Putnam N.H."/>
            <person name="Zhou S."/>
            <person name="Allen A.E."/>
            <person name="Apt K.E."/>
            <person name="Bechner M."/>
            <person name="Brzezinski M.A."/>
            <person name="Chaal B.K."/>
            <person name="Chiovitti A."/>
            <person name="Davis A.K."/>
            <person name="Demarest M.S."/>
            <person name="Detter J.C."/>
            <person name="Glavina T."/>
            <person name="Goodstein D."/>
            <person name="Hadi M.Z."/>
            <person name="Hellsten U."/>
            <person name="Hildebrand M."/>
            <person name="Jenkins B.D."/>
            <person name="Jurka J."/>
            <person name="Kapitonov V.V."/>
            <person name="Kroger N."/>
            <person name="Lau W.W."/>
            <person name="Lane T.W."/>
            <person name="Larimer F.W."/>
            <person name="Lippmeier J.C."/>
            <person name="Lucas S."/>
            <person name="Medina M."/>
            <person name="Montsant A."/>
            <person name="Obornik M."/>
            <person name="Parker M.S."/>
            <person name="Palenik B."/>
            <person name="Pazour G.J."/>
            <person name="Richardson P.M."/>
            <person name="Rynearson T.A."/>
            <person name="Saito M.A."/>
            <person name="Schwartz D.C."/>
            <person name="Thamatrakoln K."/>
            <person name="Valentin K."/>
            <person name="Vardi A."/>
            <person name="Wilkerson F.P."/>
            <person name="Rokhsar D.S."/>
        </authorList>
    </citation>
    <scope>NUCLEOTIDE SEQUENCE [LARGE SCALE GENOMIC DNA]</scope>
    <source>
        <strain evidence="12 13">CCMP1335</strain>
    </source>
</reference>
<sequence>MNIKHHDAARRKALADATAGVIGSLVSMLAFYPVDVWKTSLQAGVTTNSDRGKAQSSNGDTSDERNGNSLENDEQGTSTITKMLLTAFSAVMNTCITLPLDTISSRIQAGTSNRTHNKKIDSDKDMTVLNVNGNDRHSFERKVSDGYKSARSSFGEDDDYHSANEEQVEEAVVSVVEDTTATSQQQKQLYIKSPEKFKFSFSTNLAEEAYETRKHTAPGGNNEISIEKRLHSILSLWNGILPATLLCTNPAIQYTMYDTLKNALLQHRHDDKLNSQNQQSQSNRLSMWESFVFGLISKFFATATTYPLIRAKVLLMVSPPEAFDDVQSATENGNANGCTSNRGTDDDVVDASKHPRKEGIRGIYRGCSLQLLHTVLKSALLMMVREKITVTSHRFFRVEDAS</sequence>
<dbReference type="SUPFAM" id="SSF103506">
    <property type="entry name" value="Mitochondrial carrier"/>
    <property type="match status" value="2"/>
</dbReference>
<evidence type="ECO:0000256" key="4">
    <source>
        <dbReference type="ARBA" id="ARBA00022692"/>
    </source>
</evidence>
<dbReference type="PANTHER" id="PTHR45939:SF1">
    <property type="entry name" value="MITOCHONDRIAL THIAMINE PYROPHOSPHATE CARRIER 1-RELATED"/>
    <property type="match status" value="1"/>
</dbReference>
<dbReference type="PROSITE" id="PS50920">
    <property type="entry name" value="SOLCAR"/>
    <property type="match status" value="1"/>
</dbReference>
<keyword evidence="13" id="KW-1185">Reference proteome</keyword>
<gene>
    <name evidence="12" type="ORF">THAPSDRAFT_3814</name>
</gene>
<feature type="compositionally biased region" description="Polar residues" evidence="10">
    <location>
        <begin position="327"/>
        <end position="342"/>
    </location>
</feature>
<feature type="transmembrane region" description="Helical" evidence="11">
    <location>
        <begin position="12"/>
        <end position="32"/>
    </location>
</feature>
<feature type="region of interest" description="Disordered" evidence="10">
    <location>
        <begin position="326"/>
        <end position="353"/>
    </location>
</feature>
<dbReference type="Proteomes" id="UP000001449">
    <property type="component" value="Chromosome 3"/>
</dbReference>
<dbReference type="InterPro" id="IPR052217">
    <property type="entry name" value="Mito/Peroxisomal_Carrier"/>
</dbReference>
<dbReference type="InterPro" id="IPR023395">
    <property type="entry name" value="MCP_dom_sf"/>
</dbReference>
<evidence type="ECO:0000256" key="8">
    <source>
        <dbReference type="PROSITE-ProRule" id="PRU00282"/>
    </source>
</evidence>
<dbReference type="HOGENOM" id="CLU_772667_0_0_1"/>
<organism evidence="12 13">
    <name type="scientific">Thalassiosira pseudonana</name>
    <name type="common">Marine diatom</name>
    <name type="synonym">Cyclotella nana</name>
    <dbReference type="NCBI Taxonomy" id="35128"/>
    <lineage>
        <taxon>Eukaryota</taxon>
        <taxon>Sar</taxon>
        <taxon>Stramenopiles</taxon>
        <taxon>Ochrophyta</taxon>
        <taxon>Bacillariophyta</taxon>
        <taxon>Coscinodiscophyceae</taxon>
        <taxon>Thalassiosirophycidae</taxon>
        <taxon>Thalassiosirales</taxon>
        <taxon>Thalassiosiraceae</taxon>
        <taxon>Thalassiosira</taxon>
    </lineage>
</organism>
<evidence type="ECO:0000256" key="10">
    <source>
        <dbReference type="SAM" id="MobiDB-lite"/>
    </source>
</evidence>
<reference evidence="12 13" key="2">
    <citation type="journal article" date="2008" name="Nature">
        <title>The Phaeodactylum genome reveals the evolutionary history of diatom genomes.</title>
        <authorList>
            <person name="Bowler C."/>
            <person name="Allen A.E."/>
            <person name="Badger J.H."/>
            <person name="Grimwood J."/>
            <person name="Jabbari K."/>
            <person name="Kuo A."/>
            <person name="Maheswari U."/>
            <person name="Martens C."/>
            <person name="Maumus F."/>
            <person name="Otillar R.P."/>
            <person name="Rayko E."/>
            <person name="Salamov A."/>
            <person name="Vandepoele K."/>
            <person name="Beszteri B."/>
            <person name="Gruber A."/>
            <person name="Heijde M."/>
            <person name="Katinka M."/>
            <person name="Mock T."/>
            <person name="Valentin K."/>
            <person name="Verret F."/>
            <person name="Berges J.A."/>
            <person name="Brownlee C."/>
            <person name="Cadoret J.P."/>
            <person name="Chiovitti A."/>
            <person name="Choi C.J."/>
            <person name="Coesel S."/>
            <person name="De Martino A."/>
            <person name="Detter J.C."/>
            <person name="Durkin C."/>
            <person name="Falciatore A."/>
            <person name="Fournet J."/>
            <person name="Haruta M."/>
            <person name="Huysman M.J."/>
            <person name="Jenkins B.D."/>
            <person name="Jiroutova K."/>
            <person name="Jorgensen R.E."/>
            <person name="Joubert Y."/>
            <person name="Kaplan A."/>
            <person name="Kroger N."/>
            <person name="Kroth P.G."/>
            <person name="La Roche J."/>
            <person name="Lindquist E."/>
            <person name="Lommer M."/>
            <person name="Martin-Jezequel V."/>
            <person name="Lopez P.J."/>
            <person name="Lucas S."/>
            <person name="Mangogna M."/>
            <person name="McGinnis K."/>
            <person name="Medlin L.K."/>
            <person name="Montsant A."/>
            <person name="Oudot-Le Secq M.P."/>
            <person name="Napoli C."/>
            <person name="Obornik M."/>
            <person name="Parker M.S."/>
            <person name="Petit J.L."/>
            <person name="Porcel B.M."/>
            <person name="Poulsen N."/>
            <person name="Robison M."/>
            <person name="Rychlewski L."/>
            <person name="Rynearson T.A."/>
            <person name="Schmutz J."/>
            <person name="Shapiro H."/>
            <person name="Siaut M."/>
            <person name="Stanley M."/>
            <person name="Sussman M.R."/>
            <person name="Taylor A.R."/>
            <person name="Vardi A."/>
            <person name="von Dassow P."/>
            <person name="Vyverman W."/>
            <person name="Willis A."/>
            <person name="Wyrwicz L.S."/>
            <person name="Rokhsar D.S."/>
            <person name="Weissenbach J."/>
            <person name="Armbrust E.V."/>
            <person name="Green B.R."/>
            <person name="Van de Peer Y."/>
            <person name="Grigoriev I.V."/>
        </authorList>
    </citation>
    <scope>NUCLEOTIDE SEQUENCE [LARGE SCALE GENOMIC DNA]</scope>
    <source>
        <strain evidence="12 13">CCMP1335</strain>
    </source>
</reference>
<dbReference type="InParanoid" id="B8BYV2"/>
<name>B8BYV2_THAPS</name>
<feature type="repeat" description="Solcar" evidence="8">
    <location>
        <begin position="285"/>
        <end position="391"/>
    </location>
</feature>
<feature type="region of interest" description="Disordered" evidence="10">
    <location>
        <begin position="46"/>
        <end position="75"/>
    </location>
</feature>
<proteinExistence type="inferred from homology"/>
<dbReference type="GO" id="GO:0016020">
    <property type="term" value="C:membrane"/>
    <property type="evidence" value="ECO:0000318"/>
    <property type="project" value="GO_Central"/>
</dbReference>
<dbReference type="GeneID" id="7445347"/>
<evidence type="ECO:0000256" key="2">
    <source>
        <dbReference type="ARBA" id="ARBA00006375"/>
    </source>
</evidence>
<dbReference type="STRING" id="35128.B8BYV2"/>
<evidence type="ECO:0000313" key="13">
    <source>
        <dbReference type="Proteomes" id="UP000001449"/>
    </source>
</evidence>
<dbReference type="RefSeq" id="XP_002288516.1">
    <property type="nucleotide sequence ID" value="XM_002288480.1"/>
</dbReference>
<feature type="region of interest" description="Disordered" evidence="10">
    <location>
        <begin position="143"/>
        <end position="165"/>
    </location>
</feature>
<evidence type="ECO:0000256" key="11">
    <source>
        <dbReference type="SAM" id="Phobius"/>
    </source>
</evidence>
<dbReference type="AlphaFoldDB" id="B8BYV2"/>
<dbReference type="OMA" id="DYHSANE"/>
<evidence type="ECO:0000256" key="9">
    <source>
        <dbReference type="RuleBase" id="RU000488"/>
    </source>
</evidence>